<comment type="pathway">
    <text evidence="3 18">Phospholipid metabolism; CDP-diacylglycerol biosynthesis; CDP-diacylglycerol from sn-glycerol 3-phosphate: step 3/3.</text>
</comment>
<evidence type="ECO:0000256" key="6">
    <source>
        <dbReference type="ARBA" id="ARBA00012487"/>
    </source>
</evidence>
<evidence type="ECO:0000256" key="16">
    <source>
        <dbReference type="ARBA" id="ARBA00023209"/>
    </source>
</evidence>
<dbReference type="PANTHER" id="PTHR46382">
    <property type="entry name" value="PHOSPHATIDATE CYTIDYLYLTRANSFERASE"/>
    <property type="match status" value="1"/>
</dbReference>
<evidence type="ECO:0000256" key="10">
    <source>
        <dbReference type="ARBA" id="ARBA00022679"/>
    </source>
</evidence>
<evidence type="ECO:0000256" key="12">
    <source>
        <dbReference type="ARBA" id="ARBA00022695"/>
    </source>
</evidence>
<dbReference type="PANTHER" id="PTHR46382:SF1">
    <property type="entry name" value="PHOSPHATIDATE CYTIDYLYLTRANSFERASE"/>
    <property type="match status" value="1"/>
</dbReference>
<evidence type="ECO:0000256" key="14">
    <source>
        <dbReference type="ARBA" id="ARBA00023098"/>
    </source>
</evidence>
<keyword evidence="10 18" id="KW-0808">Transferase</keyword>
<comment type="pathway">
    <text evidence="4">Lipid metabolism.</text>
</comment>
<sequence length="273" mass="28533">MIPRSHRTRFLTTLLVVPAVAATVLAGDWVLFSMVFAVSALGLREFFAMRAGPGSGREALVLAVIGTALAFPLLSGFRDSNSVLVLGVLLGAAWIEKAIFLLRFGAGGQGATPPGFPGALVAGLLYIPCALGFFLRFGPAEIFFVISAVAVSDTGAYYCGSLIGGPKLWSAVSPKKTWAGGLGGLVLCVGWCLLYGFLWGQEVGAMAWIWLAAGLNVAAQGGDFYESALKRVAGIKDSGRLLPGHGGILDRMDGLLPAILVYAWASGTTLYFV</sequence>
<keyword evidence="21" id="KW-1185">Reference proteome</keyword>
<evidence type="ECO:0000256" key="1">
    <source>
        <dbReference type="ARBA" id="ARBA00001698"/>
    </source>
</evidence>
<dbReference type="UniPathway" id="UPA00557">
    <property type="reaction ID" value="UER00614"/>
</dbReference>
<dbReference type="GO" id="GO:0016024">
    <property type="term" value="P:CDP-diacylglycerol biosynthetic process"/>
    <property type="evidence" value="ECO:0007669"/>
    <property type="project" value="UniProtKB-UniPathway"/>
</dbReference>
<keyword evidence="11 18" id="KW-0812">Transmembrane</keyword>
<evidence type="ECO:0000256" key="11">
    <source>
        <dbReference type="ARBA" id="ARBA00022692"/>
    </source>
</evidence>
<organism evidence="20 21">
    <name type="scientific">Desulfolutivibrio sulfodismutans</name>
    <dbReference type="NCBI Taxonomy" id="63561"/>
    <lineage>
        <taxon>Bacteria</taxon>
        <taxon>Pseudomonadati</taxon>
        <taxon>Thermodesulfobacteriota</taxon>
        <taxon>Desulfovibrionia</taxon>
        <taxon>Desulfovibrionales</taxon>
        <taxon>Desulfovibrionaceae</taxon>
        <taxon>Desulfolutivibrio</taxon>
    </lineage>
</organism>
<keyword evidence="14" id="KW-0443">Lipid metabolism</keyword>
<keyword evidence="12 18" id="KW-0548">Nucleotidyltransferase</keyword>
<feature type="transmembrane region" description="Helical" evidence="19">
    <location>
        <begin position="116"/>
        <end position="136"/>
    </location>
</feature>
<gene>
    <name evidence="20" type="ORF">G3N56_11500</name>
</gene>
<dbReference type="Proteomes" id="UP000469724">
    <property type="component" value="Unassembled WGS sequence"/>
</dbReference>
<evidence type="ECO:0000256" key="4">
    <source>
        <dbReference type="ARBA" id="ARBA00005189"/>
    </source>
</evidence>
<dbReference type="Pfam" id="PF01148">
    <property type="entry name" value="CTP_transf_1"/>
    <property type="match status" value="1"/>
</dbReference>
<keyword evidence="13 19" id="KW-1133">Transmembrane helix</keyword>
<evidence type="ECO:0000256" key="5">
    <source>
        <dbReference type="ARBA" id="ARBA00010185"/>
    </source>
</evidence>
<keyword evidence="15 19" id="KW-0472">Membrane</keyword>
<protein>
    <recommendedName>
        <fullName evidence="7 18">Phosphatidate cytidylyltransferase</fullName>
        <ecNumber evidence="6 18">2.7.7.41</ecNumber>
    </recommendedName>
</protein>
<evidence type="ECO:0000256" key="9">
    <source>
        <dbReference type="ARBA" id="ARBA00022516"/>
    </source>
</evidence>
<evidence type="ECO:0000313" key="21">
    <source>
        <dbReference type="Proteomes" id="UP000469724"/>
    </source>
</evidence>
<comment type="caution">
    <text evidence="20">The sequence shown here is derived from an EMBL/GenBank/DDBJ whole genome shotgun (WGS) entry which is preliminary data.</text>
</comment>
<feature type="transmembrane region" description="Helical" evidence="19">
    <location>
        <begin position="177"/>
        <end position="199"/>
    </location>
</feature>
<dbReference type="AlphaFoldDB" id="A0A7K3NMD9"/>
<feature type="transmembrane region" description="Helical" evidence="19">
    <location>
        <begin position="142"/>
        <end position="165"/>
    </location>
</feature>
<dbReference type="EMBL" id="JAAGRQ010000045">
    <property type="protein sequence ID" value="NDY57366.1"/>
    <property type="molecule type" value="Genomic_DNA"/>
</dbReference>
<dbReference type="EC" id="2.7.7.41" evidence="6 18"/>
<evidence type="ECO:0000313" key="20">
    <source>
        <dbReference type="EMBL" id="NDY57366.1"/>
    </source>
</evidence>
<comment type="subcellular location">
    <subcellularLocation>
        <location evidence="2">Cell membrane</location>
        <topology evidence="2">Multi-pass membrane protein</topology>
    </subcellularLocation>
</comment>
<evidence type="ECO:0000256" key="7">
    <source>
        <dbReference type="ARBA" id="ARBA00019373"/>
    </source>
</evidence>
<evidence type="ECO:0000256" key="17">
    <source>
        <dbReference type="ARBA" id="ARBA00023264"/>
    </source>
</evidence>
<evidence type="ECO:0000256" key="13">
    <source>
        <dbReference type="ARBA" id="ARBA00022989"/>
    </source>
</evidence>
<evidence type="ECO:0000256" key="8">
    <source>
        <dbReference type="ARBA" id="ARBA00022475"/>
    </source>
</evidence>
<keyword evidence="17" id="KW-1208">Phospholipid metabolism</keyword>
<comment type="catalytic activity">
    <reaction evidence="1 18">
        <text>a 1,2-diacyl-sn-glycero-3-phosphate + CTP + H(+) = a CDP-1,2-diacyl-sn-glycerol + diphosphate</text>
        <dbReference type="Rhea" id="RHEA:16229"/>
        <dbReference type="ChEBI" id="CHEBI:15378"/>
        <dbReference type="ChEBI" id="CHEBI:33019"/>
        <dbReference type="ChEBI" id="CHEBI:37563"/>
        <dbReference type="ChEBI" id="CHEBI:58332"/>
        <dbReference type="ChEBI" id="CHEBI:58608"/>
        <dbReference type="EC" id="2.7.7.41"/>
    </reaction>
</comment>
<evidence type="ECO:0000256" key="2">
    <source>
        <dbReference type="ARBA" id="ARBA00004651"/>
    </source>
</evidence>
<feature type="transmembrane region" description="Helical" evidence="19">
    <location>
        <begin position="83"/>
        <end position="104"/>
    </location>
</feature>
<name>A0A7K3NMD9_9BACT</name>
<reference evidence="20 21" key="1">
    <citation type="submission" date="2020-02" db="EMBL/GenBank/DDBJ databases">
        <title>Comparative genomics of sulfur disproportionating microorganisms.</title>
        <authorList>
            <person name="Ward L.M."/>
            <person name="Bertran E."/>
            <person name="Johnston D.T."/>
        </authorList>
    </citation>
    <scope>NUCLEOTIDE SEQUENCE [LARGE SCALE GENOMIC DNA]</scope>
    <source>
        <strain evidence="20 21">DSM 3696</strain>
    </source>
</reference>
<dbReference type="InterPro" id="IPR000374">
    <property type="entry name" value="PC_trans"/>
</dbReference>
<evidence type="ECO:0000256" key="15">
    <source>
        <dbReference type="ARBA" id="ARBA00023136"/>
    </source>
</evidence>
<evidence type="ECO:0000256" key="18">
    <source>
        <dbReference type="RuleBase" id="RU003938"/>
    </source>
</evidence>
<keyword evidence="9" id="KW-0444">Lipid biosynthesis</keyword>
<keyword evidence="8" id="KW-1003">Cell membrane</keyword>
<dbReference type="GO" id="GO:0005886">
    <property type="term" value="C:plasma membrane"/>
    <property type="evidence" value="ECO:0007669"/>
    <property type="project" value="UniProtKB-SubCell"/>
</dbReference>
<keyword evidence="16" id="KW-0594">Phospholipid biosynthesis</keyword>
<comment type="similarity">
    <text evidence="5 18">Belongs to the CDS family.</text>
</comment>
<dbReference type="RefSeq" id="WP_163302409.1">
    <property type="nucleotide sequence ID" value="NZ_JAAGRQ010000045.1"/>
</dbReference>
<evidence type="ECO:0000256" key="19">
    <source>
        <dbReference type="SAM" id="Phobius"/>
    </source>
</evidence>
<dbReference type="GO" id="GO:0004605">
    <property type="term" value="F:phosphatidate cytidylyltransferase activity"/>
    <property type="evidence" value="ECO:0007669"/>
    <property type="project" value="UniProtKB-EC"/>
</dbReference>
<proteinExistence type="inferred from homology"/>
<evidence type="ECO:0000256" key="3">
    <source>
        <dbReference type="ARBA" id="ARBA00005119"/>
    </source>
</evidence>
<accession>A0A7K3NMD9</accession>
<feature type="transmembrane region" description="Helical" evidence="19">
    <location>
        <begin position="59"/>
        <end position="77"/>
    </location>
</feature>
<dbReference type="PROSITE" id="PS01315">
    <property type="entry name" value="CDS"/>
    <property type="match status" value="1"/>
</dbReference>